<dbReference type="Proteomes" id="UP000008817">
    <property type="component" value="Chromosome"/>
</dbReference>
<evidence type="ECO:0000313" key="2">
    <source>
        <dbReference type="EMBL" id="ACE90626.1"/>
    </source>
</evidence>
<dbReference type="InterPro" id="IPR016181">
    <property type="entry name" value="Acyl_CoA_acyltransferase"/>
</dbReference>
<name>B3PVX4_RHIE6</name>
<dbReference type="GO" id="GO:0016747">
    <property type="term" value="F:acyltransferase activity, transferring groups other than amino-acyl groups"/>
    <property type="evidence" value="ECO:0007669"/>
    <property type="project" value="InterPro"/>
</dbReference>
<organism evidence="2 3">
    <name type="scientific">Rhizobium etli (strain CIAT 652)</name>
    <dbReference type="NCBI Taxonomy" id="491916"/>
    <lineage>
        <taxon>Bacteria</taxon>
        <taxon>Pseudomonadati</taxon>
        <taxon>Pseudomonadota</taxon>
        <taxon>Alphaproteobacteria</taxon>
        <taxon>Hyphomicrobiales</taxon>
        <taxon>Rhizobiaceae</taxon>
        <taxon>Rhizobium/Agrobacterium group</taxon>
        <taxon>Rhizobium</taxon>
    </lineage>
</organism>
<dbReference type="Gene3D" id="3.40.630.30">
    <property type="match status" value="1"/>
</dbReference>
<dbReference type="InterPro" id="IPR000182">
    <property type="entry name" value="GNAT_dom"/>
</dbReference>
<dbReference type="eggNOG" id="COG3153">
    <property type="taxonomic scope" value="Bacteria"/>
</dbReference>
<accession>B3PVX4</accession>
<evidence type="ECO:0000259" key="1">
    <source>
        <dbReference type="PROSITE" id="PS51186"/>
    </source>
</evidence>
<feature type="domain" description="N-acetyltransferase" evidence="1">
    <location>
        <begin position="1"/>
        <end position="83"/>
    </location>
</feature>
<gene>
    <name evidence="2" type="ordered locus">RHECIAT_CH0001649</name>
</gene>
<dbReference type="HOGENOM" id="CLU_2119098_0_0_5"/>
<sequence length="114" mass="13077">MWRLHRRKVPAYWRDGRAPCWQRKGLGRRLLTTLIDLGRARKLDGATLTTDRFAPFNAPFYATLGFQFLEKEAASLRLRKILEAEIAKGLDPLRRVSIALLFQAARGRNSGAWP</sequence>
<proteinExistence type="predicted"/>
<dbReference type="PROSITE" id="PS51186">
    <property type="entry name" value="GNAT"/>
    <property type="match status" value="1"/>
</dbReference>
<protein>
    <submittedName>
        <fullName evidence="2">Putative acetyltransferase protein</fullName>
    </submittedName>
</protein>
<keyword evidence="2" id="KW-0808">Transferase</keyword>
<dbReference type="Pfam" id="PF00583">
    <property type="entry name" value="Acetyltransf_1"/>
    <property type="match status" value="1"/>
</dbReference>
<dbReference type="EMBL" id="CP001074">
    <property type="protein sequence ID" value="ACE90626.1"/>
    <property type="molecule type" value="Genomic_DNA"/>
</dbReference>
<dbReference type="SUPFAM" id="SSF55729">
    <property type="entry name" value="Acyl-CoA N-acyltransferases (Nat)"/>
    <property type="match status" value="1"/>
</dbReference>
<dbReference type="AlphaFoldDB" id="B3PVX4"/>
<reference evidence="2 3" key="1">
    <citation type="submission" date="2008-04" db="EMBL/GenBank/DDBJ databases">
        <title>Genome diversity and DNA divergence of Rhizobium etli.</title>
        <authorList>
            <person name="Gonzalez V."/>
            <person name="Acosta J.L."/>
            <person name="Santamaria R.I."/>
            <person name="Bustos P."/>
            <person name="Hernandez-Gonzalez I.L."/>
            <person name="Fernandez J.L."/>
            <person name="Diaz R."/>
            <person name="Flores M."/>
            <person name="Mora J."/>
            <person name="Palacios R."/>
            <person name="Davila G."/>
        </authorList>
    </citation>
    <scope>NUCLEOTIDE SEQUENCE [LARGE SCALE GENOMIC DNA]</scope>
    <source>
        <strain evidence="2 3">CIAT 652</strain>
    </source>
</reference>
<dbReference type="KEGG" id="rec:RHECIAT_CH0001649"/>
<evidence type="ECO:0000313" key="3">
    <source>
        <dbReference type="Proteomes" id="UP000008817"/>
    </source>
</evidence>